<gene>
    <name evidence="5" type="ORF">GSLYS_00015043001</name>
</gene>
<dbReference type="InterPro" id="IPR038456">
    <property type="entry name" value="Macin_sf"/>
</dbReference>
<evidence type="ECO:0000256" key="1">
    <source>
        <dbReference type="ARBA" id="ARBA00004613"/>
    </source>
</evidence>
<dbReference type="GO" id="GO:0006952">
    <property type="term" value="P:defense response"/>
    <property type="evidence" value="ECO:0007669"/>
    <property type="project" value="InterPro"/>
</dbReference>
<reference evidence="5 6" key="1">
    <citation type="submission" date="2024-04" db="EMBL/GenBank/DDBJ databases">
        <authorList>
            <consortium name="Genoscope - CEA"/>
            <person name="William W."/>
        </authorList>
    </citation>
    <scope>NUCLEOTIDE SEQUENCE [LARGE SCALE GENOMIC DNA]</scope>
</reference>
<keyword evidence="3" id="KW-0964">Secreted</keyword>
<evidence type="ECO:0000313" key="5">
    <source>
        <dbReference type="EMBL" id="CAL1541437.1"/>
    </source>
</evidence>
<sequence length="127" mass="13866">MKTSCCSSYKTAMLSDVDHFSTCLSTLSEHPIPDFGHPTMSPVLKLSVVCLVLAVSALMPQTSQANPIGVCWDTWSRCSEWSKFLSGTVWLTCPQKCQELGHRTGDCVLVPSKCPIASEAYQCQCSD</sequence>
<keyword evidence="6" id="KW-1185">Reference proteome</keyword>
<comment type="subcellular location">
    <subcellularLocation>
        <location evidence="1">Secreted</location>
    </subcellularLocation>
</comment>
<accession>A0AAV2I422</accession>
<dbReference type="EMBL" id="CAXITT010000432">
    <property type="protein sequence ID" value="CAL1541437.1"/>
    <property type="molecule type" value="Genomic_DNA"/>
</dbReference>
<dbReference type="AlphaFoldDB" id="A0AAV2I422"/>
<keyword evidence="4" id="KW-1015">Disulfide bond</keyword>
<name>A0AAV2I422_LYMST</name>
<proteinExistence type="inferred from homology"/>
<evidence type="ECO:0000256" key="3">
    <source>
        <dbReference type="ARBA" id="ARBA00022525"/>
    </source>
</evidence>
<protein>
    <submittedName>
        <fullName evidence="5">Uncharacterized protein</fullName>
    </submittedName>
</protein>
<dbReference type="Gene3D" id="3.30.30.100">
    <property type="match status" value="1"/>
</dbReference>
<dbReference type="Pfam" id="PF14865">
    <property type="entry name" value="Macin"/>
    <property type="match status" value="1"/>
</dbReference>
<comment type="similarity">
    <text evidence="2">Belongs to the macin family.</text>
</comment>
<comment type="caution">
    <text evidence="5">The sequence shown here is derived from an EMBL/GenBank/DDBJ whole genome shotgun (WGS) entry which is preliminary data.</text>
</comment>
<evidence type="ECO:0000256" key="4">
    <source>
        <dbReference type="ARBA" id="ARBA00023157"/>
    </source>
</evidence>
<dbReference type="InterPro" id="IPR029230">
    <property type="entry name" value="Macin"/>
</dbReference>
<organism evidence="5 6">
    <name type="scientific">Lymnaea stagnalis</name>
    <name type="common">Great pond snail</name>
    <name type="synonym">Helix stagnalis</name>
    <dbReference type="NCBI Taxonomy" id="6523"/>
    <lineage>
        <taxon>Eukaryota</taxon>
        <taxon>Metazoa</taxon>
        <taxon>Spiralia</taxon>
        <taxon>Lophotrochozoa</taxon>
        <taxon>Mollusca</taxon>
        <taxon>Gastropoda</taxon>
        <taxon>Heterobranchia</taxon>
        <taxon>Euthyneura</taxon>
        <taxon>Panpulmonata</taxon>
        <taxon>Hygrophila</taxon>
        <taxon>Lymnaeoidea</taxon>
        <taxon>Lymnaeidae</taxon>
        <taxon>Lymnaea</taxon>
    </lineage>
</organism>
<evidence type="ECO:0000256" key="2">
    <source>
        <dbReference type="ARBA" id="ARBA00010366"/>
    </source>
</evidence>
<dbReference type="GO" id="GO:0005576">
    <property type="term" value="C:extracellular region"/>
    <property type="evidence" value="ECO:0007669"/>
    <property type="project" value="UniProtKB-SubCell"/>
</dbReference>
<dbReference type="Proteomes" id="UP001497497">
    <property type="component" value="Unassembled WGS sequence"/>
</dbReference>
<evidence type="ECO:0000313" key="6">
    <source>
        <dbReference type="Proteomes" id="UP001497497"/>
    </source>
</evidence>